<dbReference type="PaxDb" id="3702-AT5G46850.2"/>
<evidence type="ECO:0007829" key="15">
    <source>
        <dbReference type="ProteomicsDB" id="F4KIV8"/>
    </source>
</evidence>
<evidence type="ECO:0000256" key="4">
    <source>
        <dbReference type="ARBA" id="ARBA00022502"/>
    </source>
</evidence>
<keyword evidence="9" id="KW-0325">Glycoprotein</keyword>
<evidence type="ECO:0007829" key="14">
    <source>
        <dbReference type="PeptideAtlas" id="F4KIV8"/>
    </source>
</evidence>
<reference evidence="13" key="2">
    <citation type="journal article" date="2017" name="Plant J.">
        <title>Araport11: a complete reannotation of the Arabidopsis thaliana reference genome.</title>
        <authorList>
            <person name="Cheng C.Y."/>
            <person name="Krishnakumar V."/>
            <person name="Chan A.P."/>
            <person name="Thibaud-Nissen F."/>
            <person name="Schobel S."/>
            <person name="Town C.D."/>
        </authorList>
    </citation>
    <scope>GENOME REANNOTATION</scope>
    <source>
        <strain evidence="13">cv. Columbia</strain>
    </source>
</reference>
<reference evidence="12 13" key="1">
    <citation type="journal article" date="2000" name="Nature">
        <title>Sequence and analysis of chromosome 5 of the plant Arabidopsis thaliana.</title>
        <authorList>
            <consortium name="Kazusa DNA Research Institute"/>
            <consortium name="Cold Spring Harbor and Washington University in St Louis Sequencing Consortium"/>
            <consortium name="European Union Arabidopsis Genome Sequencing Consortium"/>
            <person name="Tabata S."/>
            <person name="Kaneko T."/>
            <person name="Nakamura Y."/>
            <person name="Kotani H."/>
            <person name="Kato T."/>
            <person name="Asamizu E."/>
            <person name="Miyajima N."/>
            <person name="Sasamoto S."/>
            <person name="Kimura T."/>
            <person name="Hosouchi T."/>
            <person name="Kawashima K."/>
            <person name="Kohara M."/>
            <person name="Matsumoto M."/>
            <person name="Matsuno A."/>
            <person name="Muraki A."/>
            <person name="Nakayama S."/>
            <person name="Nakazaki N."/>
            <person name="Naruo K."/>
            <person name="Okumura S."/>
            <person name="Shinpo S."/>
            <person name="Takeuchi C."/>
            <person name="Wada T."/>
            <person name="Watanabe A."/>
            <person name="Yamada M."/>
            <person name="Yasuda M."/>
            <person name="Sato S."/>
            <person name="de la Bastide M."/>
            <person name="Huang E."/>
            <person name="Spiegel L."/>
            <person name="Gnoj L."/>
            <person name="O'Shaughnessy A."/>
            <person name="Preston R."/>
            <person name="Habermann K."/>
            <person name="Murray J."/>
            <person name="Johnson D."/>
            <person name="Rohlfing T."/>
            <person name="Nelson J."/>
            <person name="Stoneking T."/>
            <person name="Pepin K."/>
            <person name="Spieth J."/>
            <person name="Sekhon M."/>
            <person name="Armstrong J."/>
            <person name="Becker M."/>
            <person name="Belter E."/>
            <person name="Cordum H."/>
            <person name="Cordes M."/>
            <person name="Courtney L."/>
            <person name="Courtney W."/>
            <person name="Dante M."/>
            <person name="Du H."/>
            <person name="Edwards J."/>
            <person name="Fryman J."/>
            <person name="Haakensen B."/>
            <person name="Lamar E."/>
            <person name="Latreille P."/>
            <person name="Leonard S."/>
            <person name="Meyer R."/>
            <person name="Mulvaney E."/>
            <person name="Ozersky P."/>
            <person name="Riley A."/>
            <person name="Strowmatt C."/>
            <person name="Wagner-McPherson C."/>
            <person name="Wollam A."/>
            <person name="Yoakum M."/>
            <person name="Bell M."/>
            <person name="Dedhia N."/>
            <person name="Parnell L."/>
            <person name="Shah R."/>
            <person name="Rodriguez M."/>
            <person name="See L.H."/>
            <person name="Vil D."/>
            <person name="Baker J."/>
            <person name="Kirchoff K."/>
            <person name="Toth K."/>
            <person name="King L."/>
            <person name="Bahret A."/>
            <person name="Miller B."/>
            <person name="Marra M."/>
            <person name="Martienssen R."/>
            <person name="McCombie W.R."/>
            <person name="Wilson R.K."/>
            <person name="Murphy G."/>
            <person name="Bancroft I."/>
            <person name="Volckaert G."/>
            <person name="Wambutt R."/>
            <person name="Dusterhoft A."/>
            <person name="Stiekema W."/>
            <person name="Pohl T."/>
            <person name="Entian K.D."/>
            <person name="Terryn N."/>
            <person name="Hartley N."/>
            <person name="Bent E."/>
            <person name="Johnson S."/>
            <person name="Langham S.A."/>
            <person name="McCullagh B."/>
            <person name="Robben J."/>
            <person name="Grymonprez B."/>
            <person name="Zimmermann W."/>
            <person name="Ramsperger U."/>
            <person name="Wedler H."/>
            <person name="Balke K."/>
            <person name="Wedler E."/>
            <person name="Peters S."/>
            <person name="van Staveren M."/>
            <person name="Dirkse W."/>
            <person name="Mooijman P."/>
            <person name="Lankhorst R.K."/>
            <person name="Weitzenegger T."/>
            <person name="Bothe G."/>
            <person name="Rose M."/>
            <person name="Hauf J."/>
            <person name="Berneiser S."/>
            <person name="Hempel S."/>
            <person name="Feldpausch M."/>
            <person name="Lamberth S."/>
            <person name="Villarroel R."/>
            <person name="Gielen J."/>
            <person name="Ardiles W."/>
            <person name="Bents O."/>
            <person name="Lemcke K."/>
            <person name="Kolesov G."/>
            <person name="Mayer K."/>
            <person name="Rudd S."/>
            <person name="Schoof H."/>
            <person name="Schueller C."/>
            <person name="Zaccaria P."/>
            <person name="Mewes H.W."/>
            <person name="Bevan M."/>
            <person name="Fransz P."/>
        </authorList>
    </citation>
    <scope>NUCLEOTIDE SEQUENCE [LARGE SCALE GENOMIC DNA]</scope>
    <source>
        <strain evidence="13">cv. Columbia</strain>
    </source>
</reference>
<protein>
    <submittedName>
        <fullName evidence="12">Phosphatidylinositol-glycan biosynthesis class X-like protein</fullName>
    </submittedName>
</protein>
<evidence type="ECO:0000313" key="12">
    <source>
        <dbReference type="EMBL" id="AED95435.1"/>
    </source>
</evidence>
<dbReference type="ProteomicsDB" id="195998"/>
<dbReference type="eggNOG" id="ENOG502QXU6">
    <property type="taxonomic scope" value="Eukaryota"/>
</dbReference>
<sequence length="325" mass="36844">MGFFRAATHPDDLRRRVPSPAIMLKSMGSQRRRSVIALIFICCAISSTSSDQVGTNYRDSHEFFDSDTICISDQYIMESYFTTYTSLDDSEFRNFLLLQQCSDKVPTQDSNIVPATSFIQHRNITGEGSHRNLITSIKLLLHHSESQFRELVIVERLPLGVFADPFELQSLQQRRAFSDVSVFGDTNLELPSFRSNRSVVEIHVEISSRNYENGEISFKLPLHARYQPLDDSGYSRVEFGEPDLFLCSSHVQNQRRERRRCLVLSIGRSKTETRSVFWDIPAGIRGHTEYVSALTFAAAVFSAFSILVASVLSSKGESCKNLKQS</sequence>
<evidence type="ECO:0000256" key="6">
    <source>
        <dbReference type="ARBA" id="ARBA00022824"/>
    </source>
</evidence>
<dbReference type="SMART" id="SM00780">
    <property type="entry name" value="PIG-X"/>
    <property type="match status" value="1"/>
</dbReference>
<accession>F4KIV8</accession>
<gene>
    <name evidence="12" type="primary">MSD23.3</name>
    <name evidence="12" type="synonym">MSD23_3</name>
    <name evidence="11 12" type="ordered locus">At5g46850</name>
</gene>
<dbReference type="GO" id="GO:0005789">
    <property type="term" value="C:endoplasmic reticulum membrane"/>
    <property type="evidence" value="ECO:0007669"/>
    <property type="project" value="UniProtKB-SubCell"/>
</dbReference>
<evidence type="ECO:0000256" key="3">
    <source>
        <dbReference type="ARBA" id="ARBA00010345"/>
    </source>
</evidence>
<dbReference type="InterPro" id="IPR013233">
    <property type="entry name" value="PIG-X/PBN1"/>
</dbReference>
<keyword evidence="6" id="KW-0256">Endoplasmic reticulum</keyword>
<dbReference type="STRING" id="3702.F4KIV8"/>
<comment type="pathway">
    <text evidence="2">Glycolipid biosynthesis; glycosylphosphatidylinositol-anchor biosynthesis.</text>
</comment>
<evidence type="ECO:0000313" key="11">
    <source>
        <dbReference type="Araport" id="AT5G46850"/>
    </source>
</evidence>
<evidence type="ECO:0000256" key="1">
    <source>
        <dbReference type="ARBA" id="ARBA00004389"/>
    </source>
</evidence>
<dbReference type="RefSeq" id="NP_001190481.1">
    <property type="nucleotide sequence ID" value="NM_001203552.1"/>
</dbReference>
<dbReference type="FunCoup" id="F4KIV8">
    <property type="interactions" value="1142"/>
</dbReference>
<dbReference type="InterPro" id="IPR040039">
    <property type="entry name" value="PIGX"/>
</dbReference>
<keyword evidence="5 10" id="KW-0812">Transmembrane</keyword>
<dbReference type="AlphaFoldDB" id="F4KIV8"/>
<keyword evidence="4" id="KW-0337">GPI-anchor biosynthesis</keyword>
<keyword evidence="13" id="KW-1185">Reference proteome</keyword>
<dbReference type="ExpressionAtlas" id="F4KIV8">
    <property type="expression patterns" value="baseline and differential"/>
</dbReference>
<evidence type="ECO:0000256" key="5">
    <source>
        <dbReference type="ARBA" id="ARBA00022692"/>
    </source>
</evidence>
<keyword evidence="14 15" id="KW-1267">Proteomics identification</keyword>
<dbReference type="GeneID" id="834729"/>
<dbReference type="Proteomes" id="UP000006548">
    <property type="component" value="Chromosome 5"/>
</dbReference>
<evidence type="ECO:0000256" key="9">
    <source>
        <dbReference type="ARBA" id="ARBA00023180"/>
    </source>
</evidence>
<keyword evidence="7 10" id="KW-1133">Transmembrane helix</keyword>
<comment type="subcellular location">
    <subcellularLocation>
        <location evidence="1">Endoplasmic reticulum membrane</location>
        <topology evidence="1">Single-pass membrane protein</topology>
    </subcellularLocation>
</comment>
<feature type="transmembrane region" description="Helical" evidence="10">
    <location>
        <begin position="290"/>
        <end position="312"/>
    </location>
</feature>
<dbReference type="Pfam" id="PF08320">
    <property type="entry name" value="PIG-X"/>
    <property type="match status" value="1"/>
</dbReference>
<dbReference type="Araport" id="AT5G46850"/>
<proteinExistence type="evidence at protein level"/>
<dbReference type="KEGG" id="ath:AT5G46850"/>
<evidence type="ECO:0000256" key="7">
    <source>
        <dbReference type="ARBA" id="ARBA00022989"/>
    </source>
</evidence>
<dbReference type="GO" id="GO:0006506">
    <property type="term" value="P:GPI anchor biosynthetic process"/>
    <property type="evidence" value="ECO:0007669"/>
    <property type="project" value="UniProtKB-UniPathway"/>
</dbReference>
<dbReference type="UniPathway" id="UPA00196"/>
<dbReference type="EMBL" id="CP002688">
    <property type="protein sequence ID" value="AED95435.1"/>
    <property type="molecule type" value="Genomic_DNA"/>
</dbReference>
<dbReference type="TAIR" id="AT5G46850"/>
<organism evidence="12 13">
    <name type="scientific">Arabidopsis thaliana</name>
    <name type="common">Mouse-ear cress</name>
    <dbReference type="NCBI Taxonomy" id="3702"/>
    <lineage>
        <taxon>Eukaryota</taxon>
        <taxon>Viridiplantae</taxon>
        <taxon>Streptophyta</taxon>
        <taxon>Embryophyta</taxon>
        <taxon>Tracheophyta</taxon>
        <taxon>Spermatophyta</taxon>
        <taxon>Magnoliopsida</taxon>
        <taxon>eudicotyledons</taxon>
        <taxon>Gunneridae</taxon>
        <taxon>Pentapetalae</taxon>
        <taxon>rosids</taxon>
        <taxon>malvids</taxon>
        <taxon>Brassicales</taxon>
        <taxon>Brassicaceae</taxon>
        <taxon>Camelineae</taxon>
        <taxon>Arabidopsis</taxon>
    </lineage>
</organism>
<name>F4KIV8_ARATH</name>
<keyword evidence="8 10" id="KW-0472">Membrane</keyword>
<evidence type="ECO:0000256" key="2">
    <source>
        <dbReference type="ARBA" id="ARBA00004687"/>
    </source>
</evidence>
<evidence type="ECO:0000256" key="10">
    <source>
        <dbReference type="SAM" id="Phobius"/>
    </source>
</evidence>
<dbReference type="OrthoDB" id="5546453at2759"/>
<evidence type="ECO:0000256" key="8">
    <source>
        <dbReference type="ARBA" id="ARBA00023136"/>
    </source>
</evidence>
<dbReference type="InParanoid" id="F4KIV8"/>
<evidence type="ECO:0000313" key="13">
    <source>
        <dbReference type="Proteomes" id="UP000006548"/>
    </source>
</evidence>
<dbReference type="PANTHER" id="PTHR28650">
    <property type="entry name" value="PHOSPHATIDYLINOSITOL-GLYCAN BIOSYNTHESIS CLASS X PROTEIN"/>
    <property type="match status" value="1"/>
</dbReference>
<dbReference type="PANTHER" id="PTHR28650:SF1">
    <property type="entry name" value="PHOSPHATIDYLINOSITOL-GLYCAN BIOSYNTHESIS CLASS X PROTEIN"/>
    <property type="match status" value="1"/>
</dbReference>
<comment type="similarity">
    <text evidence="3">Belongs to the PIGX family.</text>
</comment>